<dbReference type="InterPro" id="IPR036047">
    <property type="entry name" value="F-box-like_dom_sf"/>
</dbReference>
<dbReference type="CDD" id="cd22160">
    <property type="entry name" value="F-box_AtFBL13-like"/>
    <property type="match status" value="1"/>
</dbReference>
<evidence type="ECO:0000259" key="1">
    <source>
        <dbReference type="PROSITE" id="PS50181"/>
    </source>
</evidence>
<reference evidence="2" key="1">
    <citation type="journal article" date="2016" name="Nat. Genet.">
        <title>A high-quality carrot genome assembly provides new insights into carotenoid accumulation and asterid genome evolution.</title>
        <authorList>
            <person name="Iorizzo M."/>
            <person name="Ellison S."/>
            <person name="Senalik D."/>
            <person name="Zeng P."/>
            <person name="Satapoomin P."/>
            <person name="Huang J."/>
            <person name="Bowman M."/>
            <person name="Iovene M."/>
            <person name="Sanseverino W."/>
            <person name="Cavagnaro P."/>
            <person name="Yildiz M."/>
            <person name="Macko-Podgorni A."/>
            <person name="Moranska E."/>
            <person name="Grzebelus E."/>
            <person name="Grzebelus D."/>
            <person name="Ashrafi H."/>
            <person name="Zheng Z."/>
            <person name="Cheng S."/>
            <person name="Spooner D."/>
            <person name="Van Deynze A."/>
            <person name="Simon P."/>
        </authorList>
    </citation>
    <scope>NUCLEOTIDE SEQUENCE</scope>
    <source>
        <tissue evidence="2">Leaf</tissue>
    </source>
</reference>
<dbReference type="SUPFAM" id="SSF81383">
    <property type="entry name" value="F-box domain"/>
    <property type="match status" value="1"/>
</dbReference>
<organism evidence="2 3">
    <name type="scientific">Daucus carota subsp. sativus</name>
    <name type="common">Carrot</name>
    <dbReference type="NCBI Taxonomy" id="79200"/>
    <lineage>
        <taxon>Eukaryota</taxon>
        <taxon>Viridiplantae</taxon>
        <taxon>Streptophyta</taxon>
        <taxon>Embryophyta</taxon>
        <taxon>Tracheophyta</taxon>
        <taxon>Spermatophyta</taxon>
        <taxon>Magnoliopsida</taxon>
        <taxon>eudicotyledons</taxon>
        <taxon>Gunneridae</taxon>
        <taxon>Pentapetalae</taxon>
        <taxon>asterids</taxon>
        <taxon>campanulids</taxon>
        <taxon>Apiales</taxon>
        <taxon>Apiaceae</taxon>
        <taxon>Apioideae</taxon>
        <taxon>Scandiceae</taxon>
        <taxon>Daucinae</taxon>
        <taxon>Daucus</taxon>
        <taxon>Daucus sect. Daucus</taxon>
    </lineage>
</organism>
<feature type="domain" description="F-box" evidence="1">
    <location>
        <begin position="13"/>
        <end position="68"/>
    </location>
</feature>
<dbReference type="InterPro" id="IPR050232">
    <property type="entry name" value="FBL13/AtMIF1-like"/>
</dbReference>
<protein>
    <recommendedName>
        <fullName evidence="1">F-box domain-containing protein</fullName>
    </recommendedName>
</protein>
<dbReference type="Pfam" id="PF00646">
    <property type="entry name" value="F-box"/>
    <property type="match status" value="1"/>
</dbReference>
<dbReference type="PANTHER" id="PTHR31900:SF34">
    <property type="entry name" value="EMB|CAB62440.1-RELATED"/>
    <property type="match status" value="1"/>
</dbReference>
<dbReference type="Pfam" id="PF08387">
    <property type="entry name" value="FBD"/>
    <property type="match status" value="1"/>
</dbReference>
<dbReference type="SUPFAM" id="SSF52047">
    <property type="entry name" value="RNI-like"/>
    <property type="match status" value="1"/>
</dbReference>
<dbReference type="Gene3D" id="1.20.1280.50">
    <property type="match status" value="1"/>
</dbReference>
<name>A0AAF1AYX2_DAUCS</name>
<reference evidence="2" key="2">
    <citation type="submission" date="2022-03" db="EMBL/GenBank/DDBJ databases">
        <title>Draft title - Genomic analysis of global carrot germplasm unveils the trajectory of domestication and the origin of high carotenoid orange carrot.</title>
        <authorList>
            <person name="Iorizzo M."/>
            <person name="Ellison S."/>
            <person name="Senalik D."/>
            <person name="Macko-Podgorni A."/>
            <person name="Grzebelus D."/>
            <person name="Bostan H."/>
            <person name="Rolling W."/>
            <person name="Curaba J."/>
            <person name="Simon P."/>
        </authorList>
    </citation>
    <scope>NUCLEOTIDE SEQUENCE</scope>
    <source>
        <tissue evidence="2">Leaf</tissue>
    </source>
</reference>
<dbReference type="InterPro" id="IPR006566">
    <property type="entry name" value="FBD"/>
</dbReference>
<proteinExistence type="predicted"/>
<dbReference type="EMBL" id="CP093347">
    <property type="protein sequence ID" value="WOH00484.1"/>
    <property type="molecule type" value="Genomic_DNA"/>
</dbReference>
<dbReference type="PANTHER" id="PTHR31900">
    <property type="entry name" value="F-BOX/RNI SUPERFAMILY PROTEIN-RELATED"/>
    <property type="match status" value="1"/>
</dbReference>
<dbReference type="InterPro" id="IPR053781">
    <property type="entry name" value="F-box_AtFBL13-like"/>
</dbReference>
<sequence>MGSSSKLEKLAYEDRISNLPDPILTHILSFLPTKSAVGTTVLSKRWKSPFMSLPNLDFNDSVSIYRDMFGWDSRQKVSFMNFVDRILMLRGNDLNLERFSLNCVGNYHLTRVDEWIRIVVGHNVKEINLTLNFREVYKLVEDVYMCTSIEVFRLKWKILVDVPENVSFFSLKFLQFTGVKFASYESVEKLLRCCPVLEDLVIENCKWLSGCCLSVCGSALKNFSLDSYSYLDTDVELTILIDTPALETLDIRELTSEGIFIKENLFSITTASIDVAQKVERSVPSSVYGDSVFGLLKKISHVKYLTLCQSTLGALSYASDFSFPTFHDLNQLELIVDAWSGWTLLPSILGSAPNLETLVFPQFSSQSQFFRFSWSPPDRVPDCLSSKLKSIEIKNFQGINDEFSLVKYLLKHGRVLEMMSIDCSLLADDAKIQKKLYKFRRASSTCKLFL</sequence>
<dbReference type="Pfam" id="PF24758">
    <property type="entry name" value="LRR_At5g56370"/>
    <property type="match status" value="1"/>
</dbReference>
<dbReference type="PROSITE" id="PS50181">
    <property type="entry name" value="FBOX"/>
    <property type="match status" value="1"/>
</dbReference>
<evidence type="ECO:0000313" key="3">
    <source>
        <dbReference type="Proteomes" id="UP000077755"/>
    </source>
</evidence>
<gene>
    <name evidence="2" type="ORF">DCAR_0519848</name>
</gene>
<dbReference type="InterPro" id="IPR055411">
    <property type="entry name" value="LRR_FXL15/At3g58940/PEG3-like"/>
</dbReference>
<accession>A0AAF1AYX2</accession>
<keyword evidence="3" id="KW-1185">Reference proteome</keyword>
<dbReference type="SMART" id="SM00579">
    <property type="entry name" value="FBD"/>
    <property type="match status" value="1"/>
</dbReference>
<dbReference type="Gene3D" id="3.80.10.10">
    <property type="entry name" value="Ribonuclease Inhibitor"/>
    <property type="match status" value="1"/>
</dbReference>
<dbReference type="Proteomes" id="UP000077755">
    <property type="component" value="Chromosome 5"/>
</dbReference>
<evidence type="ECO:0000313" key="2">
    <source>
        <dbReference type="EMBL" id="WOH00484.1"/>
    </source>
</evidence>
<dbReference type="InterPro" id="IPR001810">
    <property type="entry name" value="F-box_dom"/>
</dbReference>
<dbReference type="AlphaFoldDB" id="A0AAF1AYX2"/>
<dbReference type="InterPro" id="IPR032675">
    <property type="entry name" value="LRR_dom_sf"/>
</dbReference>